<keyword evidence="2" id="KW-1185">Reference proteome</keyword>
<dbReference type="AlphaFoldDB" id="A0A196SDS2"/>
<dbReference type="EMBL" id="LXWW01000168">
    <property type="protein sequence ID" value="OAO15153.1"/>
    <property type="molecule type" value="Genomic_DNA"/>
</dbReference>
<dbReference type="OrthoDB" id="199634at2759"/>
<proteinExistence type="predicted"/>
<protein>
    <submittedName>
        <fullName evidence="1">Uncharacterized protein</fullName>
    </submittedName>
</protein>
<dbReference type="Proteomes" id="UP000078348">
    <property type="component" value="Unassembled WGS sequence"/>
</dbReference>
<sequence>METNQYDYPSIAYPIPFNKLVSDKSMRYVDFGKRDARFPPEIEFGEVQDASFQDVDHIFVTGSSSNHLYSNINTMYSIMLSSPRASIVFVDFGLDAAALSALIREMRFMVDYFKSHSHARIYYRKFDFSHFPAWWSINDEATRGGYAWKVISYFDVLLESKRLVAWSDGGNQLPRSLDKELERAHKYGLFTPYSGGVLQSWLHGSSAKFLQNHHMLRKVLLGKGMCTGGYLFIDYANDAVMRTVVFPLVECAYTKKCISPEGSSRKNHRQDQAILTALVQSARIEKSCIAIKSTGVRYHQECDSDESCRKSREFLKGLLRVH</sequence>
<dbReference type="PANTHER" id="PTHR31389">
    <property type="entry name" value="LD39211P"/>
    <property type="match status" value="1"/>
</dbReference>
<dbReference type="PANTHER" id="PTHR31389:SF4">
    <property type="entry name" value="LD39211P"/>
    <property type="match status" value="1"/>
</dbReference>
<gene>
    <name evidence="1" type="ORF">AV274_3139</name>
</gene>
<reference evidence="1 2" key="1">
    <citation type="submission" date="2016-05" db="EMBL/GenBank/DDBJ databases">
        <title>Nuclear genome of Blastocystis sp. subtype 1 NandII.</title>
        <authorList>
            <person name="Gentekaki E."/>
            <person name="Curtis B."/>
            <person name="Stairs C."/>
            <person name="Eme L."/>
            <person name="Herman E."/>
            <person name="Klimes V."/>
            <person name="Arias M.C."/>
            <person name="Elias M."/>
            <person name="Hilliou F."/>
            <person name="Klute M."/>
            <person name="Malik S.-B."/>
            <person name="Pightling A."/>
            <person name="Rachubinski R."/>
            <person name="Salas D."/>
            <person name="Schlacht A."/>
            <person name="Suga H."/>
            <person name="Archibald J."/>
            <person name="Ball S.G."/>
            <person name="Clark G."/>
            <person name="Dacks J."/>
            <person name="Van Der Giezen M."/>
            <person name="Tsaousis A."/>
            <person name="Roger A."/>
        </authorList>
    </citation>
    <scope>NUCLEOTIDE SEQUENCE [LARGE SCALE GENOMIC DNA]</scope>
    <source>
        <strain evidence="2">ATCC 50177 / NandII</strain>
    </source>
</reference>
<evidence type="ECO:0000313" key="1">
    <source>
        <dbReference type="EMBL" id="OAO15153.1"/>
    </source>
</evidence>
<accession>A0A196SDS2</accession>
<organism evidence="1 2">
    <name type="scientific">Blastocystis sp. subtype 1 (strain ATCC 50177 / NandII)</name>
    <dbReference type="NCBI Taxonomy" id="478820"/>
    <lineage>
        <taxon>Eukaryota</taxon>
        <taxon>Sar</taxon>
        <taxon>Stramenopiles</taxon>
        <taxon>Bigyra</taxon>
        <taxon>Opalozoa</taxon>
        <taxon>Opalinata</taxon>
        <taxon>Blastocystidae</taxon>
        <taxon>Blastocystis</taxon>
    </lineage>
</organism>
<name>A0A196SDS2_BLAHN</name>
<comment type="caution">
    <text evidence="1">The sequence shown here is derived from an EMBL/GenBank/DDBJ whole genome shotgun (WGS) entry which is preliminary data.</text>
</comment>
<evidence type="ECO:0000313" key="2">
    <source>
        <dbReference type="Proteomes" id="UP000078348"/>
    </source>
</evidence>